<dbReference type="SUPFAM" id="SSF52009">
    <property type="entry name" value="Phosphohistidine domain"/>
    <property type="match status" value="1"/>
</dbReference>
<feature type="domain" description="Pyruvate phosphate dikinase AMP/ATP-binding" evidence="2">
    <location>
        <begin position="329"/>
        <end position="376"/>
    </location>
</feature>
<dbReference type="GO" id="GO:0050242">
    <property type="term" value="F:pyruvate, phosphate dikinase activity"/>
    <property type="evidence" value="ECO:0007669"/>
    <property type="project" value="InterPro"/>
</dbReference>
<dbReference type="Pfam" id="PF01326">
    <property type="entry name" value="PPDK_N"/>
    <property type="match status" value="2"/>
</dbReference>
<dbReference type="OrthoDB" id="9765468at2"/>
<evidence type="ECO:0000313" key="3">
    <source>
        <dbReference type="EMBL" id="GEO42384.1"/>
    </source>
</evidence>
<dbReference type="GO" id="GO:0016301">
    <property type="term" value="F:kinase activity"/>
    <property type="evidence" value="ECO:0007669"/>
    <property type="project" value="InterPro"/>
</dbReference>
<dbReference type="SUPFAM" id="SSF56059">
    <property type="entry name" value="Glutathione synthetase ATP-binding domain-like"/>
    <property type="match status" value="1"/>
</dbReference>
<dbReference type="AlphaFoldDB" id="A0A512E0Y4"/>
<dbReference type="RefSeq" id="WP_052832320.1">
    <property type="nucleotide sequence ID" value="NZ_BJYZ01000040.1"/>
</dbReference>
<reference evidence="3 4" key="1">
    <citation type="submission" date="2019-07" db="EMBL/GenBank/DDBJ databases">
        <title>Whole genome shotgun sequence of Skermanella aerolata NBRC 106429.</title>
        <authorList>
            <person name="Hosoyama A."/>
            <person name="Uohara A."/>
            <person name="Ohji S."/>
            <person name="Ichikawa N."/>
        </authorList>
    </citation>
    <scope>NUCLEOTIDE SEQUENCE [LARGE SCALE GENOMIC DNA]</scope>
    <source>
        <strain evidence="3 4">NBRC 106429</strain>
    </source>
</reference>
<dbReference type="InterPro" id="IPR008279">
    <property type="entry name" value="PEP-util_enz_mobile_dom"/>
</dbReference>
<dbReference type="InterPro" id="IPR013815">
    <property type="entry name" value="ATP_grasp_subdomain_1"/>
</dbReference>
<dbReference type="PROSITE" id="PS00370">
    <property type="entry name" value="PEP_ENZYMES_PHOS_SITE"/>
    <property type="match status" value="1"/>
</dbReference>
<dbReference type="Pfam" id="PF00391">
    <property type="entry name" value="PEP-utilizers"/>
    <property type="match status" value="1"/>
</dbReference>
<dbReference type="Gene3D" id="3.50.30.10">
    <property type="entry name" value="Phosphohistidine domain"/>
    <property type="match status" value="1"/>
</dbReference>
<gene>
    <name evidence="3" type="ORF">SAE02_65320</name>
</gene>
<dbReference type="PANTHER" id="PTHR22931:SF9">
    <property type="entry name" value="PYRUVATE, PHOSPHATE DIKINASE 1, CHLOROPLASTIC"/>
    <property type="match status" value="1"/>
</dbReference>
<dbReference type="InterPro" id="IPR002192">
    <property type="entry name" value="PPDK_AMP/ATP-bd"/>
</dbReference>
<comment type="caution">
    <text evidence="3">The sequence shown here is derived from an EMBL/GenBank/DDBJ whole genome shotgun (WGS) entry which is preliminary data.</text>
</comment>
<dbReference type="PANTHER" id="PTHR22931">
    <property type="entry name" value="PHOSPHOENOLPYRUVATE DIKINASE-RELATED"/>
    <property type="match status" value="1"/>
</dbReference>
<dbReference type="Gene3D" id="1.10.189.10">
    <property type="entry name" value="Pyruvate Phosphate Dikinase, domain 2"/>
    <property type="match status" value="1"/>
</dbReference>
<feature type="domain" description="Pyruvate phosphate dikinase AMP/ATP-binding" evidence="2">
    <location>
        <begin position="85"/>
        <end position="314"/>
    </location>
</feature>
<dbReference type="Proteomes" id="UP000321523">
    <property type="component" value="Unassembled WGS sequence"/>
</dbReference>
<dbReference type="Gene3D" id="1.20.80.30">
    <property type="match status" value="1"/>
</dbReference>
<dbReference type="GO" id="GO:0005524">
    <property type="term" value="F:ATP binding"/>
    <property type="evidence" value="ECO:0007669"/>
    <property type="project" value="InterPro"/>
</dbReference>
<evidence type="ECO:0000259" key="2">
    <source>
        <dbReference type="Pfam" id="PF01326"/>
    </source>
</evidence>
<dbReference type="Gene3D" id="3.30.470.20">
    <property type="entry name" value="ATP-grasp fold, B domain"/>
    <property type="match status" value="1"/>
</dbReference>
<dbReference type="NCBIfam" id="NF004531">
    <property type="entry name" value="PRK05878.1"/>
    <property type="match status" value="1"/>
</dbReference>
<accession>A0A512E0Y4</accession>
<protein>
    <recommendedName>
        <fullName evidence="5">Pyruvate, phosphate dikinase</fullName>
    </recommendedName>
</protein>
<proteinExistence type="predicted"/>
<dbReference type="Gene3D" id="3.30.1490.20">
    <property type="entry name" value="ATP-grasp fold, A domain"/>
    <property type="match status" value="1"/>
</dbReference>
<feature type="domain" description="PEP-utilising enzyme mobile" evidence="1">
    <location>
        <begin position="447"/>
        <end position="527"/>
    </location>
</feature>
<evidence type="ECO:0000313" key="4">
    <source>
        <dbReference type="Proteomes" id="UP000321523"/>
    </source>
</evidence>
<evidence type="ECO:0008006" key="5">
    <source>
        <dbReference type="Google" id="ProtNLM"/>
    </source>
</evidence>
<keyword evidence="4" id="KW-1185">Reference proteome</keyword>
<sequence>MPSKAPAERAAELTPEIVEAAPCRVFGFGGGTADALPPGIDPVDLLGGKGAGLAGMSRLGLPVPPGFTLSTPVCREFRQDGGQAPDWLKDQVSHALRRVGALTGGRFGSAAAPLLVAVRSGAAVSMPGMMDTVLNLGLNDVTVMGLAAWSGDSRFAWETYRRFIQMYGTVVMGIDHDCFERILDAVKQRRRCRLDSELTADDCRVLVREYQEMIVREVGRPFPQDVHEQLWQAIGAVFRSWNNRRAVFYRRLHGIPEHGGTAVTIQAMVFGNRGADSGTGVAFTRDPSTGENVLFGEFLPDAQGEDLVAGIRTPLPLSALEHVMPAVHAQLRDVARRLEAHLRDMQDLEFTVQQGRLYLLQTRSGKRTTQAAVRIAVHLAEEGVVTPEEAVDMVDMEALDHMLQPVLDPDAPRTLLAVGLAASPGAVTGRLAFTVADAQIRAARGEAVILCRTETDPEDIHGIHVAHGILTARGGMTSHAAVVARGMGKACVVGVAELIIDAGAMRAFIGGVAVGTSDTVTLDGSTGEVILGIVPTIRPALSDELAVLIGWADELKWLGCEPDGRRTA</sequence>
<dbReference type="EMBL" id="BJYZ01000040">
    <property type="protein sequence ID" value="GEO42384.1"/>
    <property type="molecule type" value="Genomic_DNA"/>
</dbReference>
<dbReference type="InterPro" id="IPR036637">
    <property type="entry name" value="Phosphohistidine_dom_sf"/>
</dbReference>
<organism evidence="3 4">
    <name type="scientific">Skermanella aerolata</name>
    <dbReference type="NCBI Taxonomy" id="393310"/>
    <lineage>
        <taxon>Bacteria</taxon>
        <taxon>Pseudomonadati</taxon>
        <taxon>Pseudomonadota</taxon>
        <taxon>Alphaproteobacteria</taxon>
        <taxon>Rhodospirillales</taxon>
        <taxon>Azospirillaceae</taxon>
        <taxon>Skermanella</taxon>
    </lineage>
</organism>
<evidence type="ECO:0000259" key="1">
    <source>
        <dbReference type="Pfam" id="PF00391"/>
    </source>
</evidence>
<name>A0A512E0Y4_9PROT</name>
<dbReference type="InterPro" id="IPR010121">
    <property type="entry name" value="Pyruvate_phosphate_dikinase"/>
</dbReference>
<dbReference type="InterPro" id="IPR018274">
    <property type="entry name" value="PEP_util_AS"/>
</dbReference>